<dbReference type="NCBIfam" id="NF040973">
    <property type="entry name" value="restrict_Sau3AI"/>
    <property type="match status" value="1"/>
</dbReference>
<dbReference type="RefSeq" id="WP_101353767.1">
    <property type="nucleotide sequence ID" value="NZ_PIQO01000004.1"/>
</dbReference>
<dbReference type="SMART" id="SM00927">
    <property type="entry name" value="MutH"/>
    <property type="match status" value="1"/>
</dbReference>
<comment type="caution">
    <text evidence="5">The sequence shown here is derived from an EMBL/GenBank/DDBJ whole genome shotgun (WGS) entry which is preliminary data.</text>
</comment>
<dbReference type="SUPFAM" id="SSF52980">
    <property type="entry name" value="Restriction endonuclease-like"/>
    <property type="match status" value="2"/>
</dbReference>
<dbReference type="Gene3D" id="3.40.600.10">
    <property type="entry name" value="DNA mismatch repair MutH/Restriction endonuclease, type II"/>
    <property type="match status" value="2"/>
</dbReference>
<proteinExistence type="predicted"/>
<dbReference type="InterPro" id="IPR037057">
    <property type="entry name" value="DNA_rep_MutH/T2_RE_sf"/>
</dbReference>
<feature type="domain" description="DNA mismatch repair MutH/Type II restriction enzyme Sau3AI" evidence="4">
    <location>
        <begin position="48"/>
        <end position="150"/>
    </location>
</feature>
<evidence type="ECO:0000256" key="1">
    <source>
        <dbReference type="ARBA" id="ARBA00022722"/>
    </source>
</evidence>
<evidence type="ECO:0000313" key="6">
    <source>
        <dbReference type="Proteomes" id="UP000233440"/>
    </source>
</evidence>
<dbReference type="OrthoDB" id="3188707at2"/>
<reference evidence="5 6" key="1">
    <citation type="submission" date="2017-11" db="EMBL/GenBank/DDBJ databases">
        <title>Bacillus camelliae sp. nov., isolated from pu'er tea.</title>
        <authorList>
            <person name="Niu L."/>
        </authorList>
    </citation>
    <scope>NUCLEOTIDE SEQUENCE [LARGE SCALE GENOMIC DNA]</scope>
    <source>
        <strain evidence="5 6">7578-1</strain>
    </source>
</reference>
<dbReference type="InterPro" id="IPR011335">
    <property type="entry name" value="Restrct_endonuc-II-like"/>
</dbReference>
<keyword evidence="1" id="KW-0540">Nuclease</keyword>
<keyword evidence="2 5" id="KW-0255">Endonuclease</keyword>
<gene>
    <name evidence="5" type="ORF">CWO92_08410</name>
</gene>
<keyword evidence="3" id="KW-0378">Hydrolase</keyword>
<dbReference type="Pfam" id="PF02976">
    <property type="entry name" value="MutH"/>
    <property type="match status" value="2"/>
</dbReference>
<dbReference type="EMBL" id="PIQO01000004">
    <property type="protein sequence ID" value="PKR85718.1"/>
    <property type="molecule type" value="Genomic_DNA"/>
</dbReference>
<dbReference type="GO" id="GO:0003677">
    <property type="term" value="F:DNA binding"/>
    <property type="evidence" value="ECO:0007669"/>
    <property type="project" value="InterPro"/>
</dbReference>
<evidence type="ECO:0000256" key="3">
    <source>
        <dbReference type="ARBA" id="ARBA00022801"/>
    </source>
</evidence>
<dbReference type="Proteomes" id="UP000233440">
    <property type="component" value="Unassembled WGS sequence"/>
</dbReference>
<organism evidence="5 6">
    <name type="scientific">Heyndrickxia camelliae</name>
    <dbReference type="NCBI Taxonomy" id="1707093"/>
    <lineage>
        <taxon>Bacteria</taxon>
        <taxon>Bacillati</taxon>
        <taxon>Bacillota</taxon>
        <taxon>Bacilli</taxon>
        <taxon>Bacillales</taxon>
        <taxon>Bacillaceae</taxon>
        <taxon>Heyndrickxia</taxon>
    </lineage>
</organism>
<evidence type="ECO:0000259" key="4">
    <source>
        <dbReference type="SMART" id="SM00927"/>
    </source>
</evidence>
<dbReference type="AlphaFoldDB" id="A0A2N3LM67"/>
<protein>
    <submittedName>
        <fullName evidence="5">Restriction endonuclease</fullName>
    </submittedName>
</protein>
<dbReference type="GO" id="GO:0016787">
    <property type="term" value="F:hydrolase activity"/>
    <property type="evidence" value="ECO:0007669"/>
    <property type="project" value="UniProtKB-KW"/>
</dbReference>
<accession>A0A2N3LM67</accession>
<dbReference type="CDD" id="cd22355">
    <property type="entry name" value="Sau3AI_C"/>
    <property type="match status" value="1"/>
</dbReference>
<sequence>MIYQTTDELMEKAIEAEGKTFGEIDKHGRLLNVKSKGGLGQVVEESFFGYSVNSEARPDFENLGIELKVTPFKRNKNGQLSAKERLVLNIINYMDEVQHEFETSSFWVKNQKLLLMFYEWLPEIERKDYKIYKSILYTFPEADLEIIRQDWENIVSKIRQGKAHELSEGDTVYLGAASKGSNKNSVREQPYSDIKAMQRAFSLKQSYMTALVRKYIKNEALVNFTNAEELKRKTFNDLLLEKFRPYIGMTDKQIADIHDIPYNKSSKSLVPTIISALLGIKGTKLDQIEEFSKANIQFKTVRLEPNGKPKESMSFENIDFEKWTTESWEESYLRNRFYDTKFLLVVFQYKETESQNKNRKLYFKGIKLWNMPEKIIEKEMKELWDEVNYLIKENKLQIEYVQRGKKIVETNNFPKSNFNGVTHIRPKGANGQDKILLPNNQLITKQCYWLNSSYVASIVRDLSF</sequence>
<dbReference type="InterPro" id="IPR011337">
    <property type="entry name" value="DNA_rep_MutH/RE_typeII_Sau3AI"/>
</dbReference>
<dbReference type="CDD" id="cd22356">
    <property type="entry name" value="Sau3AI_N-like"/>
    <property type="match status" value="1"/>
</dbReference>
<evidence type="ECO:0000256" key="2">
    <source>
        <dbReference type="ARBA" id="ARBA00022759"/>
    </source>
</evidence>
<keyword evidence="6" id="KW-1185">Reference proteome</keyword>
<name>A0A2N3LM67_9BACI</name>
<dbReference type="GO" id="GO:0004519">
    <property type="term" value="F:endonuclease activity"/>
    <property type="evidence" value="ECO:0007669"/>
    <property type="project" value="UniProtKB-KW"/>
</dbReference>
<evidence type="ECO:0000313" key="5">
    <source>
        <dbReference type="EMBL" id="PKR85718.1"/>
    </source>
</evidence>